<keyword evidence="4" id="KW-1185">Reference proteome</keyword>
<proteinExistence type="predicted"/>
<gene>
    <name evidence="3" type="ORF">PDIGIT_LOCUS7918</name>
</gene>
<dbReference type="Proteomes" id="UP001152607">
    <property type="component" value="Unassembled WGS sequence"/>
</dbReference>
<dbReference type="PROSITE" id="PS00893">
    <property type="entry name" value="NUDIX_BOX"/>
    <property type="match status" value="1"/>
</dbReference>
<dbReference type="InterPro" id="IPR020084">
    <property type="entry name" value="NUDIX_hydrolase_CS"/>
</dbReference>
<dbReference type="AlphaFoldDB" id="A0A9W4XK29"/>
<dbReference type="PROSITE" id="PS51462">
    <property type="entry name" value="NUDIX"/>
    <property type="match status" value="1"/>
</dbReference>
<evidence type="ECO:0000313" key="4">
    <source>
        <dbReference type="Proteomes" id="UP001152607"/>
    </source>
</evidence>
<dbReference type="InterPro" id="IPR015797">
    <property type="entry name" value="NUDIX_hydrolase-like_dom_sf"/>
</dbReference>
<dbReference type="SUPFAM" id="SSF55811">
    <property type="entry name" value="Nudix"/>
    <property type="match status" value="1"/>
</dbReference>
<dbReference type="InterPro" id="IPR000086">
    <property type="entry name" value="NUDIX_hydrolase_dom"/>
</dbReference>
<dbReference type="Pfam" id="PF00293">
    <property type="entry name" value="NUDIX"/>
    <property type="match status" value="1"/>
</dbReference>
<evidence type="ECO:0000259" key="2">
    <source>
        <dbReference type="PROSITE" id="PS51462"/>
    </source>
</evidence>
<sequence length="299" mass="33960">MTDQPEYSNLELIAQVDTWPYYQRDPSAYNEHMKDYYYFMIGGFAAPFGYVHATTISKVNWPKFWTVDETERKLIFDGGDDFTTRAQRMEETLRANPKTDEASAFSGWCDELFPIYTNERVHILDLDGAGVDAFGIVNFACHLNGYVKTDSGIKYWVPRRARTKVSFPGMLDNTVGGSLRSRESPLDCIVREAAEEAGLPEDIARANIKACGALTFYYVYEIALPEDTVPAPFDGEAESFTLMALDEVVSALRKGDFKLDCAMTWMAFLIRKGHVNAENEPHIIEICSRLHRKHDLFIV</sequence>
<name>A0A9W4XK29_9PLEO</name>
<dbReference type="Gene3D" id="3.90.79.10">
    <property type="entry name" value="Nucleoside Triphosphate Pyrophosphohydrolase"/>
    <property type="match status" value="1"/>
</dbReference>
<dbReference type="OrthoDB" id="10261522at2759"/>
<organism evidence="3 4">
    <name type="scientific">Periconia digitata</name>
    <dbReference type="NCBI Taxonomy" id="1303443"/>
    <lineage>
        <taxon>Eukaryota</taxon>
        <taxon>Fungi</taxon>
        <taxon>Dikarya</taxon>
        <taxon>Ascomycota</taxon>
        <taxon>Pezizomycotina</taxon>
        <taxon>Dothideomycetes</taxon>
        <taxon>Pleosporomycetidae</taxon>
        <taxon>Pleosporales</taxon>
        <taxon>Massarineae</taxon>
        <taxon>Periconiaceae</taxon>
        <taxon>Periconia</taxon>
    </lineage>
</organism>
<protein>
    <recommendedName>
        <fullName evidence="2">Nudix hydrolase domain-containing protein</fullName>
    </recommendedName>
</protein>
<dbReference type="CDD" id="cd03676">
    <property type="entry name" value="NUDIX_Tnr3_like"/>
    <property type="match status" value="1"/>
</dbReference>
<dbReference type="PANTHER" id="PTHR13622">
    <property type="entry name" value="THIAMIN PYROPHOSPHOKINASE"/>
    <property type="match status" value="1"/>
</dbReference>
<evidence type="ECO:0000313" key="3">
    <source>
        <dbReference type="EMBL" id="CAI6334849.1"/>
    </source>
</evidence>
<dbReference type="PANTHER" id="PTHR13622:SF8">
    <property type="entry name" value="THIAMIN PYROPHOSPHOKINASE 1"/>
    <property type="match status" value="1"/>
</dbReference>
<reference evidence="3" key="1">
    <citation type="submission" date="2023-01" db="EMBL/GenBank/DDBJ databases">
        <authorList>
            <person name="Van Ghelder C."/>
            <person name="Rancurel C."/>
        </authorList>
    </citation>
    <scope>NUCLEOTIDE SEQUENCE</scope>
    <source>
        <strain evidence="3">CNCM I-4278</strain>
    </source>
</reference>
<accession>A0A9W4XK29</accession>
<dbReference type="GO" id="GO:0044715">
    <property type="term" value="F:8-oxo-dGDP phosphatase activity"/>
    <property type="evidence" value="ECO:0007669"/>
    <property type="project" value="TreeGrafter"/>
</dbReference>
<dbReference type="EMBL" id="CAOQHR010000005">
    <property type="protein sequence ID" value="CAI6334849.1"/>
    <property type="molecule type" value="Genomic_DNA"/>
</dbReference>
<keyword evidence="1" id="KW-0378">Hydrolase</keyword>
<feature type="domain" description="Nudix hydrolase" evidence="2">
    <location>
        <begin position="129"/>
        <end position="265"/>
    </location>
</feature>
<comment type="caution">
    <text evidence="3">The sequence shown here is derived from an EMBL/GenBank/DDBJ whole genome shotgun (WGS) entry which is preliminary data.</text>
</comment>
<evidence type="ECO:0000256" key="1">
    <source>
        <dbReference type="ARBA" id="ARBA00022801"/>
    </source>
</evidence>